<dbReference type="RefSeq" id="WP_067519290.1">
    <property type="nucleotide sequence ID" value="NZ_JABELX010000007.1"/>
</dbReference>
<proteinExistence type="predicted"/>
<dbReference type="AlphaFoldDB" id="A0A849CG98"/>
<keyword evidence="2" id="KW-1185">Reference proteome</keyword>
<protein>
    <submittedName>
        <fullName evidence="1">Uncharacterized protein</fullName>
    </submittedName>
</protein>
<evidence type="ECO:0000313" key="2">
    <source>
        <dbReference type="Proteomes" id="UP000586827"/>
    </source>
</evidence>
<sequence>MMAVNLAEFAEPANALCHLPRSMLETSRASAATASLRAPMSAVSASRQVRISVGLMNYFE</sequence>
<dbReference type="EMBL" id="JABELX010000007">
    <property type="protein sequence ID" value="NNH72471.1"/>
    <property type="molecule type" value="Genomic_DNA"/>
</dbReference>
<name>A0A849CG98_9NOCA</name>
<comment type="caution">
    <text evidence="1">The sequence shown here is derived from an EMBL/GenBank/DDBJ whole genome shotgun (WGS) entry which is preliminary data.</text>
</comment>
<reference evidence="1 2" key="1">
    <citation type="submission" date="2020-05" db="EMBL/GenBank/DDBJ databases">
        <title>MicrobeNet Type strains.</title>
        <authorList>
            <person name="Nicholson A.C."/>
        </authorList>
    </citation>
    <scope>NUCLEOTIDE SEQUENCE [LARGE SCALE GENOMIC DNA]</scope>
    <source>
        <strain evidence="1 2">JCM 3224</strain>
    </source>
</reference>
<accession>A0A849CG98</accession>
<evidence type="ECO:0000313" key="1">
    <source>
        <dbReference type="EMBL" id="NNH72471.1"/>
    </source>
</evidence>
<organism evidence="1 2">
    <name type="scientific">Nocardia uniformis</name>
    <dbReference type="NCBI Taxonomy" id="53432"/>
    <lineage>
        <taxon>Bacteria</taxon>
        <taxon>Bacillati</taxon>
        <taxon>Actinomycetota</taxon>
        <taxon>Actinomycetes</taxon>
        <taxon>Mycobacteriales</taxon>
        <taxon>Nocardiaceae</taxon>
        <taxon>Nocardia</taxon>
    </lineage>
</organism>
<dbReference type="Proteomes" id="UP000586827">
    <property type="component" value="Unassembled WGS sequence"/>
</dbReference>
<gene>
    <name evidence="1" type="ORF">HLB23_21860</name>
</gene>